<keyword evidence="3" id="KW-0808">Transferase</keyword>
<dbReference type="EMBL" id="CP121682">
    <property type="protein sequence ID" value="WGD43134.1"/>
    <property type="molecule type" value="Genomic_DNA"/>
</dbReference>
<dbReference type="RefSeq" id="WP_279336186.1">
    <property type="nucleotide sequence ID" value="NZ_CP121682.1"/>
</dbReference>
<evidence type="ECO:0000259" key="1">
    <source>
        <dbReference type="Pfam" id="PF00535"/>
    </source>
</evidence>
<keyword evidence="4" id="KW-1185">Reference proteome</keyword>
<dbReference type="Pfam" id="PF22181">
    <property type="entry name" value="TarS_linker"/>
    <property type="match status" value="1"/>
</dbReference>
<gene>
    <name evidence="3" type="ORF">PYS65_25025</name>
</gene>
<feature type="domain" description="TarS/TarP linker" evidence="2">
    <location>
        <begin position="229"/>
        <end position="319"/>
    </location>
</feature>
<dbReference type="InterPro" id="IPR001173">
    <property type="entry name" value="Glyco_trans_2-like"/>
</dbReference>
<evidence type="ECO:0000313" key="4">
    <source>
        <dbReference type="Proteomes" id="UP001216440"/>
    </source>
</evidence>
<dbReference type="Gene3D" id="3.90.550.10">
    <property type="entry name" value="Spore Coat Polysaccharide Biosynthesis Protein SpsA, Chain A"/>
    <property type="match status" value="1"/>
</dbReference>
<reference evidence="3 4" key="1">
    <citation type="submission" date="2023-03" db="EMBL/GenBank/DDBJ databases">
        <authorList>
            <person name="Mo P."/>
        </authorList>
    </citation>
    <scope>NUCLEOTIDE SEQUENCE [LARGE SCALE GENOMIC DNA]</scope>
    <source>
        <strain evidence="3 4">HUAS 5</strain>
    </source>
</reference>
<protein>
    <submittedName>
        <fullName evidence="3">Glycosyltransferase family 2 protein</fullName>
        <ecNumber evidence="3">2.4.-.-</ecNumber>
    </submittedName>
</protein>
<dbReference type="SUPFAM" id="SSF53448">
    <property type="entry name" value="Nucleotide-diphospho-sugar transferases"/>
    <property type="match status" value="1"/>
</dbReference>
<proteinExistence type="predicted"/>
<keyword evidence="3" id="KW-0328">Glycosyltransferase</keyword>
<feature type="domain" description="Glycosyltransferase 2-like" evidence="1">
    <location>
        <begin position="7"/>
        <end position="146"/>
    </location>
</feature>
<organism evidence="3 4">
    <name type="scientific">Streptomyces cathayae</name>
    <dbReference type="NCBI Taxonomy" id="3031124"/>
    <lineage>
        <taxon>Bacteria</taxon>
        <taxon>Bacillati</taxon>
        <taxon>Actinomycetota</taxon>
        <taxon>Actinomycetes</taxon>
        <taxon>Kitasatosporales</taxon>
        <taxon>Streptomycetaceae</taxon>
        <taxon>Streptomyces</taxon>
    </lineage>
</organism>
<dbReference type="PANTHER" id="PTHR22916:SF3">
    <property type="entry name" value="UDP-GLCNAC:BETAGAL BETA-1,3-N-ACETYLGLUCOSAMINYLTRANSFERASE-LIKE PROTEIN 1"/>
    <property type="match status" value="1"/>
</dbReference>
<dbReference type="InterPro" id="IPR029044">
    <property type="entry name" value="Nucleotide-diphossugar_trans"/>
</dbReference>
<evidence type="ECO:0000259" key="2">
    <source>
        <dbReference type="Pfam" id="PF22181"/>
    </source>
</evidence>
<dbReference type="PANTHER" id="PTHR22916">
    <property type="entry name" value="GLYCOSYLTRANSFERASE"/>
    <property type="match status" value="1"/>
</dbReference>
<dbReference type="Proteomes" id="UP001216440">
    <property type="component" value="Chromosome"/>
</dbReference>
<sequence length="654" mass="72881">MPEPDVTVVIGAYNAMPYLTRCLESVVSQSLGLDRLEVVAVDDGSTDGTGKELDRFAQEHPDAVRVVHQENSGGPSAPRNTGLELARGRYVIFVDADDYLGTEALERMLAVADEQGSDVVLGRVVGVNRASPKRVFTGNLPRADLFESRVWWTMSAHKLFRRKHVLDLGLRFPTHYRIGEDQMFVSRAYLAAEVISVVSDYDCYYLVRREDGGNITTSDRDMGGRLAFLKDICALVAEHVEAGPRRDHLLLRQFDIDLKSWSGPRLLELEHDEQLKHLATAKEIIDAWCTQGIIDKLPAILRLRYYLIAREMFEEALELLRFQADAGGRYEIVLDEGTAYAEYPYFRDLDTAVPDSCYDVSRQLKNVHHLADAQVEGTLLRLTGHAYVQRLDSTRTTTEVLLRERASSQEYRLPTARTASPQVPDDDQAGFTADIDLATAAGGSPLTPGLWDIHLVIHAGDMERRIRLGSRRADTIDTTTRPRIAVLAEQGPTVFTPYFTKPYGNLTIDIGETAHTLDKRVGAGEIRWAEKDSTLHVLGKLDVAALPDGLALLRMRSQTGDVRDFDLHASDGRFRAEVPVSTLTTGLWSAHLVLALADGPRTLSVPRSPQMSAVRWRRSLRRFQAVPQDDTDTLVLKVSRTSLLGGLRTHRGGH</sequence>
<dbReference type="Pfam" id="PF00535">
    <property type="entry name" value="Glycos_transf_2"/>
    <property type="match status" value="1"/>
</dbReference>
<dbReference type="InterPro" id="IPR054028">
    <property type="entry name" value="TarS/TarP_linker"/>
</dbReference>
<evidence type="ECO:0000313" key="3">
    <source>
        <dbReference type="EMBL" id="WGD43134.1"/>
    </source>
</evidence>
<dbReference type="CDD" id="cd00761">
    <property type="entry name" value="Glyco_tranf_GTA_type"/>
    <property type="match status" value="1"/>
</dbReference>
<dbReference type="EC" id="2.4.-.-" evidence="3"/>
<accession>A0ABY8K679</accession>
<name>A0ABY8K679_9ACTN</name>
<dbReference type="GO" id="GO:0016757">
    <property type="term" value="F:glycosyltransferase activity"/>
    <property type="evidence" value="ECO:0007669"/>
    <property type="project" value="UniProtKB-KW"/>
</dbReference>